<comment type="caution">
    <text evidence="16">The sequence shown here is derived from an EMBL/GenBank/DDBJ whole genome shotgun (WGS) entry which is preliminary data.</text>
</comment>
<feature type="site" description="Part of a proton relay during catalysis" evidence="12">
    <location>
        <position position="45"/>
    </location>
</feature>
<keyword evidence="5 12" id="KW-0963">Cytoplasm</keyword>
<feature type="active site" description="Proton donor/acceptor" evidence="12 14">
    <location>
        <position position="134"/>
    </location>
</feature>
<dbReference type="RefSeq" id="WP_188694747.1">
    <property type="nucleotide sequence ID" value="NZ_BMIR01000012.1"/>
</dbReference>
<comment type="function">
    <text evidence="1 12">Catalyzes the condensation of (S)-aspartate-beta-semialdehyde [(S)-ASA] and pyruvate to 4-hydroxy-tetrahydrodipicolinate (HTPA).</text>
</comment>
<dbReference type="PIRSF" id="PIRSF001365">
    <property type="entry name" value="DHDPS"/>
    <property type="match status" value="1"/>
</dbReference>
<comment type="similarity">
    <text evidence="3 12 13">Belongs to the DapA family.</text>
</comment>
<organism evidence="16 17">
    <name type="scientific">Pullulanibacillus camelliae</name>
    <dbReference type="NCBI Taxonomy" id="1707096"/>
    <lineage>
        <taxon>Bacteria</taxon>
        <taxon>Bacillati</taxon>
        <taxon>Bacillota</taxon>
        <taxon>Bacilli</taxon>
        <taxon>Bacillales</taxon>
        <taxon>Sporolactobacillaceae</taxon>
        <taxon>Pullulanibacillus</taxon>
    </lineage>
</organism>
<dbReference type="PROSITE" id="PS00665">
    <property type="entry name" value="DHDPS_1"/>
    <property type="match status" value="1"/>
</dbReference>
<reference evidence="16" key="1">
    <citation type="journal article" date="2014" name="Int. J. Syst. Evol. Microbiol.">
        <title>Complete genome sequence of Corynebacterium casei LMG S-19264T (=DSM 44701T), isolated from a smear-ripened cheese.</title>
        <authorList>
            <consortium name="US DOE Joint Genome Institute (JGI-PGF)"/>
            <person name="Walter F."/>
            <person name="Albersmeier A."/>
            <person name="Kalinowski J."/>
            <person name="Ruckert C."/>
        </authorList>
    </citation>
    <scope>NUCLEOTIDE SEQUENCE</scope>
    <source>
        <strain evidence="16">CGMCC 1.15371</strain>
    </source>
</reference>
<evidence type="ECO:0000256" key="7">
    <source>
        <dbReference type="ARBA" id="ARBA00022915"/>
    </source>
</evidence>
<evidence type="ECO:0000256" key="3">
    <source>
        <dbReference type="ARBA" id="ARBA00007592"/>
    </source>
</evidence>
<dbReference type="InterPro" id="IPR005263">
    <property type="entry name" value="DapA"/>
</dbReference>
<keyword evidence="6 12" id="KW-0028">Amino-acid biosynthesis</keyword>
<dbReference type="Proteomes" id="UP000628775">
    <property type="component" value="Unassembled WGS sequence"/>
</dbReference>
<dbReference type="InterPro" id="IPR013785">
    <property type="entry name" value="Aldolase_TIM"/>
</dbReference>
<dbReference type="GO" id="GO:0008840">
    <property type="term" value="F:4-hydroxy-tetrahydrodipicolinate synthase activity"/>
    <property type="evidence" value="ECO:0007669"/>
    <property type="project" value="UniProtKB-UniRule"/>
</dbReference>
<evidence type="ECO:0000256" key="1">
    <source>
        <dbReference type="ARBA" id="ARBA00003294"/>
    </source>
</evidence>
<evidence type="ECO:0000256" key="8">
    <source>
        <dbReference type="ARBA" id="ARBA00023154"/>
    </source>
</evidence>
<reference evidence="16" key="2">
    <citation type="submission" date="2020-09" db="EMBL/GenBank/DDBJ databases">
        <authorList>
            <person name="Sun Q."/>
            <person name="Zhou Y."/>
        </authorList>
    </citation>
    <scope>NUCLEOTIDE SEQUENCE</scope>
    <source>
        <strain evidence="16">CGMCC 1.15371</strain>
    </source>
</reference>
<dbReference type="InterPro" id="IPR020625">
    <property type="entry name" value="Schiff_base-form_aldolases_AS"/>
</dbReference>
<evidence type="ECO:0000256" key="13">
    <source>
        <dbReference type="PIRNR" id="PIRNR001365"/>
    </source>
</evidence>
<evidence type="ECO:0000256" key="4">
    <source>
        <dbReference type="ARBA" id="ARBA00012086"/>
    </source>
</evidence>
<evidence type="ECO:0000256" key="11">
    <source>
        <dbReference type="ARBA" id="ARBA00047836"/>
    </source>
</evidence>
<evidence type="ECO:0000313" key="17">
    <source>
        <dbReference type="Proteomes" id="UP000628775"/>
    </source>
</evidence>
<feature type="site" description="Part of a proton relay during catalysis" evidence="12">
    <location>
        <position position="108"/>
    </location>
</feature>
<name>A0A8J2YIX4_9BACL</name>
<keyword evidence="17" id="KW-1185">Reference proteome</keyword>
<evidence type="ECO:0000256" key="15">
    <source>
        <dbReference type="PIRSR" id="PIRSR001365-2"/>
    </source>
</evidence>
<keyword evidence="8 12" id="KW-0457">Lysine biosynthesis</keyword>
<dbReference type="PRINTS" id="PR00146">
    <property type="entry name" value="DHPICSNTHASE"/>
</dbReference>
<evidence type="ECO:0000256" key="10">
    <source>
        <dbReference type="ARBA" id="ARBA00023270"/>
    </source>
</evidence>
<keyword evidence="10 12" id="KW-0704">Schiff base</keyword>
<dbReference type="PANTHER" id="PTHR12128">
    <property type="entry name" value="DIHYDRODIPICOLINATE SYNTHASE"/>
    <property type="match status" value="1"/>
</dbReference>
<dbReference type="EMBL" id="BMIR01000012">
    <property type="protein sequence ID" value="GGE46101.1"/>
    <property type="molecule type" value="Genomic_DNA"/>
</dbReference>
<evidence type="ECO:0000256" key="2">
    <source>
        <dbReference type="ARBA" id="ARBA00005120"/>
    </source>
</evidence>
<dbReference type="CDD" id="cd00950">
    <property type="entry name" value="DHDPS"/>
    <property type="match status" value="1"/>
</dbReference>
<evidence type="ECO:0000256" key="9">
    <source>
        <dbReference type="ARBA" id="ARBA00023239"/>
    </source>
</evidence>
<evidence type="ECO:0000313" key="16">
    <source>
        <dbReference type="EMBL" id="GGE46101.1"/>
    </source>
</evidence>
<protein>
    <recommendedName>
        <fullName evidence="4 12">4-hydroxy-tetrahydrodipicolinate synthase</fullName>
        <shortName evidence="12">HTPA synthase</shortName>
        <ecNumber evidence="4 12">4.3.3.7</ecNumber>
    </recommendedName>
</protein>
<dbReference type="NCBIfam" id="TIGR00674">
    <property type="entry name" value="dapA"/>
    <property type="match status" value="1"/>
</dbReference>
<evidence type="ECO:0000256" key="14">
    <source>
        <dbReference type="PIRSR" id="PIRSR001365-1"/>
    </source>
</evidence>
<dbReference type="Pfam" id="PF00701">
    <property type="entry name" value="DHDPS"/>
    <property type="match status" value="1"/>
</dbReference>
<dbReference type="GO" id="GO:0019877">
    <property type="term" value="P:diaminopimelate biosynthetic process"/>
    <property type="evidence" value="ECO:0007669"/>
    <property type="project" value="UniProtKB-UniRule"/>
</dbReference>
<dbReference type="HAMAP" id="MF_00418">
    <property type="entry name" value="DapA"/>
    <property type="match status" value="1"/>
</dbReference>
<dbReference type="AlphaFoldDB" id="A0A8J2YIX4"/>
<dbReference type="GO" id="GO:0009089">
    <property type="term" value="P:lysine biosynthetic process via diaminopimelate"/>
    <property type="evidence" value="ECO:0007669"/>
    <property type="project" value="UniProtKB-UniRule"/>
</dbReference>
<dbReference type="UniPathway" id="UPA00034">
    <property type="reaction ID" value="UER00017"/>
</dbReference>
<dbReference type="SMART" id="SM01130">
    <property type="entry name" value="DHDPS"/>
    <property type="match status" value="1"/>
</dbReference>
<comment type="subunit">
    <text evidence="12">Homotetramer; dimer of dimers.</text>
</comment>
<dbReference type="SUPFAM" id="SSF51569">
    <property type="entry name" value="Aldolase"/>
    <property type="match status" value="1"/>
</dbReference>
<evidence type="ECO:0000256" key="12">
    <source>
        <dbReference type="HAMAP-Rule" id="MF_00418"/>
    </source>
</evidence>
<evidence type="ECO:0000256" key="6">
    <source>
        <dbReference type="ARBA" id="ARBA00022605"/>
    </source>
</evidence>
<dbReference type="PANTHER" id="PTHR12128:SF66">
    <property type="entry name" value="4-HYDROXY-2-OXOGLUTARATE ALDOLASE, MITOCHONDRIAL"/>
    <property type="match status" value="1"/>
</dbReference>
<comment type="subcellular location">
    <subcellularLocation>
        <location evidence="12">Cytoplasm</location>
    </subcellularLocation>
</comment>
<feature type="binding site" evidence="12 15">
    <location>
        <position position="204"/>
    </location>
    <ligand>
        <name>pyruvate</name>
        <dbReference type="ChEBI" id="CHEBI:15361"/>
    </ligand>
</feature>
<dbReference type="GO" id="GO:0005829">
    <property type="term" value="C:cytosol"/>
    <property type="evidence" value="ECO:0007669"/>
    <property type="project" value="TreeGrafter"/>
</dbReference>
<feature type="binding site" evidence="12 15">
    <location>
        <position position="46"/>
    </location>
    <ligand>
        <name>pyruvate</name>
        <dbReference type="ChEBI" id="CHEBI:15361"/>
    </ligand>
</feature>
<dbReference type="EC" id="4.3.3.7" evidence="4 12"/>
<comment type="pathway">
    <text evidence="2 12">Amino-acid biosynthesis; L-lysine biosynthesis via DAP pathway; (S)-tetrahydrodipicolinate from L-aspartate: step 3/4.</text>
</comment>
<comment type="caution">
    <text evidence="12">Was originally thought to be a dihydrodipicolinate synthase (DHDPS), catalyzing the condensation of (S)-aspartate-beta-semialdehyde [(S)-ASA] and pyruvate to dihydrodipicolinate (DHDP). However, it was shown in E.coli that the product of the enzymatic reaction is not dihydrodipicolinate but in fact (4S)-4-hydroxy-2,3,4,5-tetrahydro-(2S)-dipicolinic acid (HTPA), and that the consecutive dehydration reaction leading to DHDP is not spontaneous but catalyzed by DapB.</text>
</comment>
<evidence type="ECO:0000256" key="5">
    <source>
        <dbReference type="ARBA" id="ARBA00022490"/>
    </source>
</evidence>
<dbReference type="InterPro" id="IPR020624">
    <property type="entry name" value="Schiff_base-form_aldolases_CS"/>
</dbReference>
<accession>A0A8J2YIX4</accession>
<keyword evidence="7 12" id="KW-0220">Diaminopimelate biosynthesis</keyword>
<feature type="active site" description="Schiff-base intermediate with substrate" evidence="12 14">
    <location>
        <position position="162"/>
    </location>
</feature>
<dbReference type="PROSITE" id="PS00666">
    <property type="entry name" value="DHDPS_2"/>
    <property type="match status" value="1"/>
</dbReference>
<keyword evidence="9 12" id="KW-0456">Lyase</keyword>
<proteinExistence type="inferred from homology"/>
<dbReference type="Gene3D" id="3.20.20.70">
    <property type="entry name" value="Aldolase class I"/>
    <property type="match status" value="1"/>
</dbReference>
<gene>
    <name evidence="12 16" type="primary">dapA</name>
    <name evidence="16" type="ORF">GCM10011391_26120</name>
</gene>
<comment type="catalytic activity">
    <reaction evidence="11 12">
        <text>L-aspartate 4-semialdehyde + pyruvate = (2S,4S)-4-hydroxy-2,3,4,5-tetrahydrodipicolinate + H2O + H(+)</text>
        <dbReference type="Rhea" id="RHEA:34171"/>
        <dbReference type="ChEBI" id="CHEBI:15361"/>
        <dbReference type="ChEBI" id="CHEBI:15377"/>
        <dbReference type="ChEBI" id="CHEBI:15378"/>
        <dbReference type="ChEBI" id="CHEBI:67139"/>
        <dbReference type="ChEBI" id="CHEBI:537519"/>
        <dbReference type="EC" id="4.3.3.7"/>
    </reaction>
</comment>
<sequence length="295" mass="31943">MVFGRLLTAMVTPFDEHGEVDDKRTRQLVDHLINTGTEGLVVAGTTGESPTLSKSEKLALFETVLEATAGRVPVIVGTGSNNTAESVALTKEVEKLGVEGVLLVSPYYSKPNQAGLYEHFKTIAQSVHVPIMLYNVPGRTASNLSPDTVVKLASIENVVSIKEASGNLDQIAEIIERTPDDFVLYSGDDGLTLPILSIGGYGVVSVASHVIGPQMRELIQAFQKGQFEKAAQYHRHLLPVMRQLFAQPSPVPVKSLLNQLGVEVGSVRLPLVPMTETELTELQQVYQQLSANDED</sequence>
<dbReference type="InterPro" id="IPR002220">
    <property type="entry name" value="DapA-like"/>
</dbReference>